<dbReference type="GO" id="GO:0016579">
    <property type="term" value="P:protein deubiquitination"/>
    <property type="evidence" value="ECO:0007669"/>
    <property type="project" value="TreeGrafter"/>
</dbReference>
<gene>
    <name evidence="7" type="primary">LOC129926936</name>
</gene>
<keyword evidence="3" id="KW-0788">Thiol protease</keyword>
<dbReference type="AlphaFoldDB" id="A0A9W3AQU0"/>
<comment type="subcellular location">
    <subcellularLocation>
        <location evidence="3">Cytoplasm</location>
    </subcellularLocation>
</comment>
<dbReference type="Gene3D" id="3.90.70.80">
    <property type="match status" value="1"/>
</dbReference>
<dbReference type="PANTHER" id="PTHR13312">
    <property type="entry name" value="HIV-INDUCED PROTEIN-7-LIKE PROTEASE"/>
    <property type="match status" value="1"/>
</dbReference>
<sequence length="324" mass="36918">MAENDKADSGLDVWEIRSLLVQRGFPKQALNVTKLRRILTHGIGEDRLAKKESNESLNSKEKDYTPKTARKTRARNESLRPMKRKRGISTGKVTKTKRSQNNDKSKPKSNNLNKHQKNEEQQHKLSCNLKRAKKNQIDGPVSIIQNNKSSHVKPHKINPNSETEYVKFTTKGDGRCLFRSIAVCLRPDLQVERKNGIIEDPKLMLQETCLADNLRTQVVLYGLDHYDRLSQELTGDILKADMPSGYNFDSFLERLKYVSDVTSQAGEIELSILSDVINRRIDVIDKASGNITSYGEKFSEMPPIYVLYESLEESSGHYLALKKL</sequence>
<evidence type="ECO:0000259" key="5">
    <source>
        <dbReference type="PROSITE" id="PS50802"/>
    </source>
</evidence>
<evidence type="ECO:0000256" key="3">
    <source>
        <dbReference type="RuleBase" id="RU367104"/>
    </source>
</evidence>
<dbReference type="GO" id="GO:0005634">
    <property type="term" value="C:nucleus"/>
    <property type="evidence" value="ECO:0007669"/>
    <property type="project" value="TreeGrafter"/>
</dbReference>
<dbReference type="Pfam" id="PF02338">
    <property type="entry name" value="OTU"/>
    <property type="match status" value="1"/>
</dbReference>
<dbReference type="OrthoDB" id="409956at2759"/>
<comment type="function">
    <text evidence="3">Hydrolase that can remove conjugated ubiquitin from proteins and may therefore play an important regulatory role at the level of protein turnover by preventing degradation.</text>
</comment>
<keyword evidence="2 3" id="KW-0378">Hydrolase</keyword>
<keyword evidence="3" id="KW-0963">Cytoplasm</keyword>
<dbReference type="Proteomes" id="UP001165740">
    <property type="component" value="Chromosome 6"/>
</dbReference>
<dbReference type="GO" id="GO:0036503">
    <property type="term" value="P:ERAD pathway"/>
    <property type="evidence" value="ECO:0007669"/>
    <property type="project" value="TreeGrafter"/>
</dbReference>
<dbReference type="GO" id="GO:0005829">
    <property type="term" value="C:cytosol"/>
    <property type="evidence" value="ECO:0007669"/>
    <property type="project" value="TreeGrafter"/>
</dbReference>
<keyword evidence="3" id="KW-0645">Protease</keyword>
<dbReference type="PROSITE" id="PS50802">
    <property type="entry name" value="OTU"/>
    <property type="match status" value="1"/>
</dbReference>
<evidence type="ECO:0000256" key="1">
    <source>
        <dbReference type="ARBA" id="ARBA00000707"/>
    </source>
</evidence>
<evidence type="ECO:0000256" key="4">
    <source>
        <dbReference type="SAM" id="MobiDB-lite"/>
    </source>
</evidence>
<protein>
    <recommendedName>
        <fullName evidence="3">Ubiquitin thioesterase OTU</fullName>
        <ecNumber evidence="3">3.4.19.12</ecNumber>
    </recommendedName>
</protein>
<dbReference type="GO" id="GO:0030968">
    <property type="term" value="P:endoplasmic reticulum unfolded protein response"/>
    <property type="evidence" value="ECO:0007669"/>
    <property type="project" value="TreeGrafter"/>
</dbReference>
<dbReference type="GO" id="GO:0004843">
    <property type="term" value="F:cysteine-type deubiquitinase activity"/>
    <property type="evidence" value="ECO:0007669"/>
    <property type="project" value="UniProtKB-UniRule"/>
</dbReference>
<comment type="catalytic activity">
    <reaction evidence="1 3">
        <text>Thiol-dependent hydrolysis of ester, thioester, amide, peptide and isopeptide bonds formed by the C-terminal Gly of ubiquitin (a 76-residue protein attached to proteins as an intracellular targeting signal).</text>
        <dbReference type="EC" id="3.4.19.12"/>
    </reaction>
</comment>
<name>A0A9W3AQU0_BIOGL</name>
<organism evidence="6 7">
    <name type="scientific">Biomphalaria glabrata</name>
    <name type="common">Bloodfluke planorb</name>
    <name type="synonym">Freshwater snail</name>
    <dbReference type="NCBI Taxonomy" id="6526"/>
    <lineage>
        <taxon>Eukaryota</taxon>
        <taxon>Metazoa</taxon>
        <taxon>Spiralia</taxon>
        <taxon>Lophotrochozoa</taxon>
        <taxon>Mollusca</taxon>
        <taxon>Gastropoda</taxon>
        <taxon>Heterobranchia</taxon>
        <taxon>Euthyneura</taxon>
        <taxon>Panpulmonata</taxon>
        <taxon>Hygrophila</taxon>
        <taxon>Lymnaeoidea</taxon>
        <taxon>Planorbidae</taxon>
        <taxon>Biomphalaria</taxon>
    </lineage>
</organism>
<dbReference type="InterPro" id="IPR003323">
    <property type="entry name" value="OTU_dom"/>
</dbReference>
<feature type="compositionally biased region" description="Basic and acidic residues" evidence="4">
    <location>
        <begin position="50"/>
        <end position="65"/>
    </location>
</feature>
<reference evidence="7" key="1">
    <citation type="submission" date="2025-08" db="UniProtKB">
        <authorList>
            <consortium name="RefSeq"/>
        </authorList>
    </citation>
    <scope>IDENTIFICATION</scope>
</reference>
<feature type="region of interest" description="Disordered" evidence="4">
    <location>
        <begin position="50"/>
        <end position="123"/>
    </location>
</feature>
<dbReference type="GeneID" id="129926936"/>
<proteinExistence type="predicted"/>
<evidence type="ECO:0000313" key="7">
    <source>
        <dbReference type="RefSeq" id="XP_055889572.1"/>
    </source>
</evidence>
<dbReference type="EC" id="3.4.19.12" evidence="3"/>
<feature type="domain" description="OTU" evidence="5">
    <location>
        <begin position="165"/>
        <end position="324"/>
    </location>
</feature>
<keyword evidence="6" id="KW-1185">Reference proteome</keyword>
<dbReference type="RefSeq" id="XP_055889572.1">
    <property type="nucleotide sequence ID" value="XM_056033597.1"/>
</dbReference>
<dbReference type="PANTHER" id="PTHR13312:SF6">
    <property type="entry name" value="UBIQUITIN THIOESTERASE OTU"/>
    <property type="match status" value="1"/>
</dbReference>
<accession>A0A9W3AQU0</accession>
<dbReference type="SUPFAM" id="SSF54001">
    <property type="entry name" value="Cysteine proteinases"/>
    <property type="match status" value="1"/>
</dbReference>
<evidence type="ECO:0000313" key="6">
    <source>
        <dbReference type="Proteomes" id="UP001165740"/>
    </source>
</evidence>
<evidence type="ECO:0000256" key="2">
    <source>
        <dbReference type="ARBA" id="ARBA00022801"/>
    </source>
</evidence>
<dbReference type="InterPro" id="IPR038765">
    <property type="entry name" value="Papain-like_cys_pep_sf"/>
</dbReference>
<keyword evidence="3" id="KW-0833">Ubl conjugation pathway</keyword>